<dbReference type="InterPro" id="IPR036259">
    <property type="entry name" value="MFS_trans_sf"/>
</dbReference>
<keyword evidence="4 5" id="KW-0472">Membrane</keyword>
<dbReference type="PROSITE" id="PS50850">
    <property type="entry name" value="MFS"/>
    <property type="match status" value="1"/>
</dbReference>
<dbReference type="PANTHER" id="PTHR11662">
    <property type="entry name" value="SOLUTE CARRIER FAMILY 17"/>
    <property type="match status" value="1"/>
</dbReference>
<feature type="transmembrane region" description="Helical" evidence="5">
    <location>
        <begin position="138"/>
        <end position="169"/>
    </location>
</feature>
<feature type="transmembrane region" description="Helical" evidence="5">
    <location>
        <begin position="227"/>
        <end position="249"/>
    </location>
</feature>
<feature type="transmembrane region" description="Helical" evidence="5">
    <location>
        <begin position="297"/>
        <end position="319"/>
    </location>
</feature>
<feature type="transmembrane region" description="Helical" evidence="5">
    <location>
        <begin position="325"/>
        <end position="347"/>
    </location>
</feature>
<evidence type="ECO:0000256" key="2">
    <source>
        <dbReference type="ARBA" id="ARBA00022692"/>
    </source>
</evidence>
<name>A0A158P7G8_ANGCA</name>
<organism evidence="7 8">
    <name type="scientific">Angiostrongylus cantonensis</name>
    <name type="common">Rat lungworm</name>
    <dbReference type="NCBI Taxonomy" id="6313"/>
    <lineage>
        <taxon>Eukaryota</taxon>
        <taxon>Metazoa</taxon>
        <taxon>Ecdysozoa</taxon>
        <taxon>Nematoda</taxon>
        <taxon>Chromadorea</taxon>
        <taxon>Rhabditida</taxon>
        <taxon>Rhabditina</taxon>
        <taxon>Rhabditomorpha</taxon>
        <taxon>Strongyloidea</taxon>
        <taxon>Metastrongylidae</taxon>
        <taxon>Angiostrongylus</taxon>
    </lineage>
</organism>
<dbReference type="GO" id="GO:0016020">
    <property type="term" value="C:membrane"/>
    <property type="evidence" value="ECO:0007669"/>
    <property type="project" value="UniProtKB-SubCell"/>
</dbReference>
<reference evidence="8" key="2">
    <citation type="submission" date="2016-04" db="UniProtKB">
        <authorList>
            <consortium name="WormBaseParasite"/>
        </authorList>
    </citation>
    <scope>IDENTIFICATION</scope>
</reference>
<keyword evidence="2 5" id="KW-0812">Transmembrane</keyword>
<keyword evidence="3 5" id="KW-1133">Transmembrane helix</keyword>
<dbReference type="GO" id="GO:0006820">
    <property type="term" value="P:monoatomic anion transport"/>
    <property type="evidence" value="ECO:0007669"/>
    <property type="project" value="TreeGrafter"/>
</dbReference>
<comment type="subcellular location">
    <subcellularLocation>
        <location evidence="1">Membrane</location>
        <topology evidence="1">Multi-pass membrane protein</topology>
    </subcellularLocation>
</comment>
<feature type="transmembrane region" description="Helical" evidence="5">
    <location>
        <begin position="398"/>
        <end position="423"/>
    </location>
</feature>
<dbReference type="GO" id="GO:0022857">
    <property type="term" value="F:transmembrane transporter activity"/>
    <property type="evidence" value="ECO:0007669"/>
    <property type="project" value="InterPro"/>
</dbReference>
<feature type="transmembrane region" description="Helical" evidence="5">
    <location>
        <begin position="368"/>
        <end position="392"/>
    </location>
</feature>
<reference evidence="7" key="1">
    <citation type="submission" date="2012-09" db="EMBL/GenBank/DDBJ databases">
        <authorList>
            <person name="Martin A.A."/>
        </authorList>
    </citation>
    <scope>NUCLEOTIDE SEQUENCE</scope>
</reference>
<evidence type="ECO:0000256" key="5">
    <source>
        <dbReference type="SAM" id="Phobius"/>
    </source>
</evidence>
<dbReference type="Pfam" id="PF07690">
    <property type="entry name" value="MFS_1"/>
    <property type="match status" value="1"/>
</dbReference>
<keyword evidence="7" id="KW-1185">Reference proteome</keyword>
<evidence type="ECO:0000256" key="3">
    <source>
        <dbReference type="ARBA" id="ARBA00022989"/>
    </source>
</evidence>
<dbReference type="WBParaSite" id="ACAC_0000245301-mRNA-1">
    <property type="protein sequence ID" value="ACAC_0000245301-mRNA-1"/>
    <property type="gene ID" value="ACAC_0000245301"/>
</dbReference>
<dbReference type="SUPFAM" id="SSF103473">
    <property type="entry name" value="MFS general substrate transporter"/>
    <property type="match status" value="1"/>
</dbReference>
<dbReference type="STRING" id="6313.A0A158P7G8"/>
<protein>
    <submittedName>
        <fullName evidence="8">MFS domain-containing protein</fullName>
    </submittedName>
</protein>
<dbReference type="InterPro" id="IPR020846">
    <property type="entry name" value="MFS_dom"/>
</dbReference>
<evidence type="ECO:0000313" key="7">
    <source>
        <dbReference type="Proteomes" id="UP000035642"/>
    </source>
</evidence>
<dbReference type="PANTHER" id="PTHR11662:SF444">
    <property type="entry name" value="MAJOR FACILITATOR SUPERFAMILY (MFS) PROFILE DOMAIN-CONTAINING PROTEIN"/>
    <property type="match status" value="1"/>
</dbReference>
<evidence type="ECO:0000259" key="6">
    <source>
        <dbReference type="PROSITE" id="PS50850"/>
    </source>
</evidence>
<accession>A0A158P7G8</accession>
<feature type="domain" description="Major facilitator superfamily (MFS) profile" evidence="6">
    <location>
        <begin position="53"/>
        <end position="497"/>
    </location>
</feature>
<dbReference type="InterPro" id="IPR050382">
    <property type="entry name" value="MFS_Na/Anion_cotransporter"/>
</dbReference>
<dbReference type="InterPro" id="IPR011701">
    <property type="entry name" value="MFS"/>
</dbReference>
<dbReference type="AlphaFoldDB" id="A0A158P7G8"/>
<feature type="transmembrane region" description="Helical" evidence="5">
    <location>
        <begin position="111"/>
        <end position="131"/>
    </location>
</feature>
<evidence type="ECO:0000256" key="1">
    <source>
        <dbReference type="ARBA" id="ARBA00004141"/>
    </source>
</evidence>
<evidence type="ECO:0000256" key="4">
    <source>
        <dbReference type="ARBA" id="ARBA00023136"/>
    </source>
</evidence>
<dbReference type="Gene3D" id="1.20.1250.20">
    <property type="entry name" value="MFS general substrate transporter like domains"/>
    <property type="match status" value="2"/>
</dbReference>
<feature type="transmembrane region" description="Helical" evidence="5">
    <location>
        <begin position="37"/>
        <end position="57"/>
    </location>
</feature>
<sequence length="504" mass="56440">MSFQSLMKFCLISHHHQQHIYELFSAFFHPESRRFRLILLLASGFCCTTFMRMHLAITMTCMVNSTAISIMEEQIYHPEQFNITEIQHSRDKVMSFSIIGTLLWSHREQNFIFSGTFWGALLVIGPSMLIYHHCSPRLLLVAAMGAYILSTIVTPTLALHVGAVAVFVARVFMGFGEGFVIPSINSIIANWFPVEEKSTAIALYTAGNQFSGALGNPLAAALCASSYGWPAVFYFTAAVASLWCVLWIFTSTNHPRNCVQMTTRERAYLTANVVHHSTRSTVTRSVIYVRMFTSPPFLAQLLCYFITNITITLFHFYMPSFSKDVLYLGVIANGTFAALPNLVNFFCKIMWSVLMDRLKVKKLITPTFAVRLSQTVASFGSALSFAMVVIFVDCTTPILALTLFCIMYGTMGGFTSGFYTSLLSLAPRYTSTMSAVSLSVGMLGRLCTPSLVGFIKKTVSERLTFVMLSFVQKYLLHLRTFCILKFLYSASLTIKHSCCHTTKL</sequence>
<dbReference type="Proteomes" id="UP000035642">
    <property type="component" value="Unassembled WGS sequence"/>
</dbReference>
<proteinExistence type="predicted"/>
<evidence type="ECO:0000313" key="8">
    <source>
        <dbReference type="WBParaSite" id="ACAC_0000245301-mRNA-1"/>
    </source>
</evidence>